<protein>
    <submittedName>
        <fullName evidence="2">Uncharacterized protein</fullName>
    </submittedName>
</protein>
<dbReference type="InterPro" id="IPR036322">
    <property type="entry name" value="WD40_repeat_dom_sf"/>
</dbReference>
<sequence>MVLVQHKLRHGGLQGSELDPKIVFHYGIPSTASVLAFDPIQRLLAIGTLSVLSQSLILLLIAIVFTNWVWQFNGRDGRLKVIGGDNIEGLLVSPKQLPYKYLEFLQNQGHLVGVLNDNDIQVWNLESRSLVCSLQWESDITAFSVVSGSHFIYVGDQHGLFSVIKFEAEEGQLLKSSYNLSAKFLRDPSVQPIIGILLQPSSSGNRQDNK</sequence>
<dbReference type="GO" id="GO:0006893">
    <property type="term" value="P:Golgi to plasma membrane transport"/>
    <property type="evidence" value="ECO:0007669"/>
    <property type="project" value="TreeGrafter"/>
</dbReference>
<dbReference type="GO" id="GO:0005737">
    <property type="term" value="C:cytoplasm"/>
    <property type="evidence" value="ECO:0007669"/>
    <property type="project" value="TreeGrafter"/>
</dbReference>
<dbReference type="EMBL" id="CP144695">
    <property type="protein sequence ID" value="WVZ07844.1"/>
    <property type="molecule type" value="Genomic_DNA"/>
</dbReference>
<dbReference type="GO" id="GO:0005096">
    <property type="term" value="F:GTPase activator activity"/>
    <property type="evidence" value="ECO:0007669"/>
    <property type="project" value="TreeGrafter"/>
</dbReference>
<proteinExistence type="predicted"/>
<dbReference type="GO" id="GO:0045159">
    <property type="term" value="F:myosin II binding"/>
    <property type="evidence" value="ECO:0007669"/>
    <property type="project" value="TreeGrafter"/>
</dbReference>
<dbReference type="InterPro" id="IPR015943">
    <property type="entry name" value="WD40/YVTN_repeat-like_dom_sf"/>
</dbReference>
<dbReference type="SUPFAM" id="SSF50978">
    <property type="entry name" value="WD40 repeat-like"/>
    <property type="match status" value="1"/>
</dbReference>
<feature type="transmembrane region" description="Helical" evidence="1">
    <location>
        <begin position="43"/>
        <end position="70"/>
    </location>
</feature>
<accession>A0AAQ3ND30</accession>
<organism evidence="2 3">
    <name type="scientific">Vigna mungo</name>
    <name type="common">Black gram</name>
    <name type="synonym">Phaseolus mungo</name>
    <dbReference type="NCBI Taxonomy" id="3915"/>
    <lineage>
        <taxon>Eukaryota</taxon>
        <taxon>Viridiplantae</taxon>
        <taxon>Streptophyta</taxon>
        <taxon>Embryophyta</taxon>
        <taxon>Tracheophyta</taxon>
        <taxon>Spermatophyta</taxon>
        <taxon>Magnoliopsida</taxon>
        <taxon>eudicotyledons</taxon>
        <taxon>Gunneridae</taxon>
        <taxon>Pentapetalae</taxon>
        <taxon>rosids</taxon>
        <taxon>fabids</taxon>
        <taxon>Fabales</taxon>
        <taxon>Fabaceae</taxon>
        <taxon>Papilionoideae</taxon>
        <taxon>50 kb inversion clade</taxon>
        <taxon>NPAAA clade</taxon>
        <taxon>indigoferoid/millettioid clade</taxon>
        <taxon>Phaseoleae</taxon>
        <taxon>Vigna</taxon>
    </lineage>
</organism>
<gene>
    <name evidence="2" type="ORF">V8G54_021190</name>
</gene>
<keyword evidence="1" id="KW-1133">Transmembrane helix</keyword>
<dbReference type="GO" id="GO:0019905">
    <property type="term" value="F:syntaxin binding"/>
    <property type="evidence" value="ECO:0007669"/>
    <property type="project" value="TreeGrafter"/>
</dbReference>
<dbReference type="Gene3D" id="2.130.10.10">
    <property type="entry name" value="YVTN repeat-like/Quinoprotein amine dehydrogenase"/>
    <property type="match status" value="1"/>
</dbReference>
<keyword evidence="1" id="KW-0472">Membrane</keyword>
<dbReference type="PANTHER" id="PTHR10241">
    <property type="entry name" value="LETHAL 2 GIANT LARVAE PROTEIN"/>
    <property type="match status" value="1"/>
</dbReference>
<keyword evidence="3" id="KW-1185">Reference proteome</keyword>
<dbReference type="AlphaFoldDB" id="A0AAQ3ND30"/>
<evidence type="ECO:0000313" key="3">
    <source>
        <dbReference type="Proteomes" id="UP001374535"/>
    </source>
</evidence>
<dbReference type="GO" id="GO:0006887">
    <property type="term" value="P:exocytosis"/>
    <property type="evidence" value="ECO:0007669"/>
    <property type="project" value="TreeGrafter"/>
</dbReference>
<dbReference type="Proteomes" id="UP001374535">
    <property type="component" value="Chromosome 6"/>
</dbReference>
<dbReference type="GO" id="GO:0005886">
    <property type="term" value="C:plasma membrane"/>
    <property type="evidence" value="ECO:0007669"/>
    <property type="project" value="TreeGrafter"/>
</dbReference>
<evidence type="ECO:0000313" key="2">
    <source>
        <dbReference type="EMBL" id="WVZ07844.1"/>
    </source>
</evidence>
<keyword evidence="1" id="KW-0812">Transmembrane</keyword>
<reference evidence="2 3" key="1">
    <citation type="journal article" date="2023" name="Life. Sci Alliance">
        <title>Evolutionary insights into 3D genome organization and epigenetic landscape of Vigna mungo.</title>
        <authorList>
            <person name="Junaid A."/>
            <person name="Singh B."/>
            <person name="Bhatia S."/>
        </authorList>
    </citation>
    <scope>NUCLEOTIDE SEQUENCE [LARGE SCALE GENOMIC DNA]</scope>
    <source>
        <strain evidence="2">Urdbean</strain>
    </source>
</reference>
<name>A0AAQ3ND30_VIGMU</name>
<dbReference type="PANTHER" id="PTHR10241:SF25">
    <property type="entry name" value="TOMOSYN, ISOFORM C"/>
    <property type="match status" value="1"/>
</dbReference>
<evidence type="ECO:0000256" key="1">
    <source>
        <dbReference type="SAM" id="Phobius"/>
    </source>
</evidence>